<evidence type="ECO:0000313" key="1">
    <source>
        <dbReference type="EMBL" id="SVD37762.1"/>
    </source>
</evidence>
<name>A0A382UU41_9ZZZZ</name>
<protein>
    <recommendedName>
        <fullName evidence="2">Nucleotidyl transferase AbiEii/AbiGii toxin family protein</fullName>
    </recommendedName>
</protein>
<dbReference type="InterPro" id="IPR014942">
    <property type="entry name" value="AbiEii"/>
</dbReference>
<dbReference type="AlphaFoldDB" id="A0A382UU41"/>
<sequence length="235" mass="27067">MNDSAKYYTEKLYPLQNGVLSLVKKSKTPFFLTGGTALSRYYFHHRYSDDLDLFVANDPEYPTHVKTLLKSLTQEDEELNFYVDLKDINIGETYTQVMVTDKTDSSTVLQLDLVNDVAAHYGELNNDPDLGQVDSWQNILSNKLTALFRSEPKDVADIWVIAKNKCFQWEQVVQEAKSKEAGIEPETIYDILRSFPVEQMNPVKWIQKPSGNEFMNDLRNIFDDILFARENSLCS</sequence>
<accession>A0A382UU41</accession>
<reference evidence="1" key="1">
    <citation type="submission" date="2018-05" db="EMBL/GenBank/DDBJ databases">
        <authorList>
            <person name="Lanie J.A."/>
            <person name="Ng W.-L."/>
            <person name="Kazmierczak K.M."/>
            <person name="Andrzejewski T.M."/>
            <person name="Davidsen T.M."/>
            <person name="Wayne K.J."/>
            <person name="Tettelin H."/>
            <person name="Glass J.I."/>
            <person name="Rusch D."/>
            <person name="Podicherti R."/>
            <person name="Tsui H.-C.T."/>
            <person name="Winkler M.E."/>
        </authorList>
    </citation>
    <scope>NUCLEOTIDE SEQUENCE</scope>
</reference>
<gene>
    <name evidence="1" type="ORF">METZ01_LOCUS390616</name>
</gene>
<dbReference type="Gene3D" id="3.10.450.620">
    <property type="entry name" value="JHP933, nucleotidyltransferase-like core domain"/>
    <property type="match status" value="1"/>
</dbReference>
<organism evidence="1">
    <name type="scientific">marine metagenome</name>
    <dbReference type="NCBI Taxonomy" id="408172"/>
    <lineage>
        <taxon>unclassified sequences</taxon>
        <taxon>metagenomes</taxon>
        <taxon>ecological metagenomes</taxon>
    </lineage>
</organism>
<dbReference type="Pfam" id="PF08843">
    <property type="entry name" value="AbiEii"/>
    <property type="match status" value="1"/>
</dbReference>
<dbReference type="EMBL" id="UINC01146815">
    <property type="protein sequence ID" value="SVD37762.1"/>
    <property type="molecule type" value="Genomic_DNA"/>
</dbReference>
<evidence type="ECO:0008006" key="2">
    <source>
        <dbReference type="Google" id="ProtNLM"/>
    </source>
</evidence>
<proteinExistence type="predicted"/>